<sequence length="200" mass="22080">MARQRAFDRDEALDRALRAFWRHGYEATSIAELTAVMDIRPPSLYAAFGDKRRLFEEALRRYQESYGAFTARALAEEPTAREAIERILYEAADEYTDPGHPHGCMIISAAVNCGPESSEVEEGLRLKREAAKAALRERIERDVTAGLLPPSADAAALAAYYAAVIQGMSTQARDGASRDELERTAALAMRAWPATTPPHP</sequence>
<dbReference type="Proteomes" id="UP001212498">
    <property type="component" value="Unassembled WGS sequence"/>
</dbReference>
<evidence type="ECO:0000256" key="3">
    <source>
        <dbReference type="ARBA" id="ARBA00023163"/>
    </source>
</evidence>
<evidence type="ECO:0000256" key="2">
    <source>
        <dbReference type="ARBA" id="ARBA00023125"/>
    </source>
</evidence>
<evidence type="ECO:0000256" key="4">
    <source>
        <dbReference type="PROSITE-ProRule" id="PRU00335"/>
    </source>
</evidence>
<evidence type="ECO:0000313" key="6">
    <source>
        <dbReference type="EMBL" id="MDA0641202.1"/>
    </source>
</evidence>
<dbReference type="SUPFAM" id="SSF46689">
    <property type="entry name" value="Homeodomain-like"/>
    <property type="match status" value="1"/>
</dbReference>
<dbReference type="InterPro" id="IPR009057">
    <property type="entry name" value="Homeodomain-like_sf"/>
</dbReference>
<accession>A0ABT4SVA9</accession>
<feature type="DNA-binding region" description="H-T-H motif" evidence="4">
    <location>
        <begin position="29"/>
        <end position="48"/>
    </location>
</feature>
<organism evidence="6 7">
    <name type="scientific">Nonomuraea ferruginea</name>
    <dbReference type="NCBI Taxonomy" id="46174"/>
    <lineage>
        <taxon>Bacteria</taxon>
        <taxon>Bacillati</taxon>
        <taxon>Actinomycetota</taxon>
        <taxon>Actinomycetes</taxon>
        <taxon>Streptosporangiales</taxon>
        <taxon>Streptosporangiaceae</taxon>
        <taxon>Nonomuraea</taxon>
    </lineage>
</organism>
<dbReference type="SUPFAM" id="SSF48498">
    <property type="entry name" value="Tetracyclin repressor-like, C-terminal domain"/>
    <property type="match status" value="1"/>
</dbReference>
<evidence type="ECO:0000259" key="5">
    <source>
        <dbReference type="PROSITE" id="PS50977"/>
    </source>
</evidence>
<protein>
    <submittedName>
        <fullName evidence="6">TetR/AcrR family transcriptional regulator</fullName>
    </submittedName>
</protein>
<dbReference type="Gene3D" id="1.10.357.10">
    <property type="entry name" value="Tetracycline Repressor, domain 2"/>
    <property type="match status" value="1"/>
</dbReference>
<keyword evidence="2 4" id="KW-0238">DNA-binding</keyword>
<dbReference type="PANTHER" id="PTHR47506:SF1">
    <property type="entry name" value="HTH-TYPE TRANSCRIPTIONAL REGULATOR YJDC"/>
    <property type="match status" value="1"/>
</dbReference>
<keyword evidence="1" id="KW-0805">Transcription regulation</keyword>
<proteinExistence type="predicted"/>
<evidence type="ECO:0000313" key="7">
    <source>
        <dbReference type="Proteomes" id="UP001212498"/>
    </source>
</evidence>
<dbReference type="Pfam" id="PF16925">
    <property type="entry name" value="TetR_C_13"/>
    <property type="match status" value="1"/>
</dbReference>
<dbReference type="Pfam" id="PF00440">
    <property type="entry name" value="TetR_N"/>
    <property type="match status" value="1"/>
</dbReference>
<dbReference type="Gene3D" id="1.10.10.60">
    <property type="entry name" value="Homeodomain-like"/>
    <property type="match status" value="1"/>
</dbReference>
<dbReference type="PROSITE" id="PS50977">
    <property type="entry name" value="HTH_TETR_2"/>
    <property type="match status" value="1"/>
</dbReference>
<evidence type="ECO:0000256" key="1">
    <source>
        <dbReference type="ARBA" id="ARBA00023015"/>
    </source>
</evidence>
<name>A0ABT4SVA9_9ACTN</name>
<dbReference type="RefSeq" id="WP_271276187.1">
    <property type="nucleotide sequence ID" value="NZ_BAABFD010000016.1"/>
</dbReference>
<keyword evidence="3" id="KW-0804">Transcription</keyword>
<comment type="caution">
    <text evidence="6">The sequence shown here is derived from an EMBL/GenBank/DDBJ whole genome shotgun (WGS) entry which is preliminary data.</text>
</comment>
<feature type="domain" description="HTH tetR-type" evidence="5">
    <location>
        <begin position="6"/>
        <end position="66"/>
    </location>
</feature>
<reference evidence="6 7" key="1">
    <citation type="submission" date="2022-11" db="EMBL/GenBank/DDBJ databases">
        <title>Nonomuraea corallina sp. nov., a new species of the genus Nonomuraea isolated from sea side sediment in Thai sea.</title>
        <authorList>
            <person name="Ngamcharungchit C."/>
            <person name="Matsumoto A."/>
            <person name="Suriyachadkun C."/>
            <person name="Panbangred W."/>
            <person name="Inahashi Y."/>
            <person name="Intra B."/>
        </authorList>
    </citation>
    <scope>NUCLEOTIDE SEQUENCE [LARGE SCALE GENOMIC DNA]</scope>
    <source>
        <strain evidence="6 7">DSM 43553</strain>
    </source>
</reference>
<dbReference type="EMBL" id="JAPNUD010000021">
    <property type="protein sequence ID" value="MDA0641202.1"/>
    <property type="molecule type" value="Genomic_DNA"/>
</dbReference>
<dbReference type="InterPro" id="IPR011075">
    <property type="entry name" value="TetR_C"/>
</dbReference>
<keyword evidence="7" id="KW-1185">Reference proteome</keyword>
<dbReference type="PANTHER" id="PTHR47506">
    <property type="entry name" value="TRANSCRIPTIONAL REGULATORY PROTEIN"/>
    <property type="match status" value="1"/>
</dbReference>
<dbReference type="InterPro" id="IPR036271">
    <property type="entry name" value="Tet_transcr_reg_TetR-rel_C_sf"/>
</dbReference>
<dbReference type="InterPro" id="IPR001647">
    <property type="entry name" value="HTH_TetR"/>
</dbReference>
<gene>
    <name evidence="6" type="ORF">OUY24_11285</name>
</gene>